<protein>
    <submittedName>
        <fullName evidence="1">Uncharacterized protein</fullName>
    </submittedName>
</protein>
<dbReference type="AlphaFoldDB" id="A0A0H3J7M5"/>
<evidence type="ECO:0000313" key="2">
    <source>
        <dbReference type="EMBL" id="KRU13003.1"/>
    </source>
</evidence>
<dbReference type="KEGG" id="cpae:CPAST_c09000"/>
<gene>
    <name evidence="1" type="ORF">CLPA_c09000</name>
    <name evidence="2" type="ORF">CP6013_02251</name>
</gene>
<evidence type="ECO:0000313" key="4">
    <source>
        <dbReference type="Proteomes" id="UP000030905"/>
    </source>
</evidence>
<accession>A0A0H3J7M5</accession>
<keyword evidence="4" id="KW-1185">Reference proteome</keyword>
<organism evidence="1 4">
    <name type="scientific">Clostridium pasteurianum DSM 525 = ATCC 6013</name>
    <dbReference type="NCBI Taxonomy" id="1262449"/>
    <lineage>
        <taxon>Bacteria</taxon>
        <taxon>Bacillati</taxon>
        <taxon>Bacillota</taxon>
        <taxon>Clostridia</taxon>
        <taxon>Eubacteriales</taxon>
        <taxon>Clostridiaceae</taxon>
        <taxon>Clostridium</taxon>
    </lineage>
</organism>
<proteinExistence type="predicted"/>
<sequence>MQFELRKWRDSDAECIAKYANNSKIANNRKEKIACY</sequence>
<reference evidence="1 4" key="1">
    <citation type="journal article" date="2015" name="Genome Announc.">
        <title>Complete Genome Sequence of the Nitrogen-Fixing and Solvent-Producing Clostridium pasteurianum DSM 525.</title>
        <authorList>
            <person name="Poehlein A."/>
            <person name="Grosse-Honebrink A."/>
            <person name="Zhang Y."/>
            <person name="Minton N.P."/>
            <person name="Daniel R."/>
        </authorList>
    </citation>
    <scope>NUCLEOTIDE SEQUENCE [LARGE SCALE GENOMIC DNA]</scope>
    <source>
        <strain evidence="1">DSM 525</strain>
        <strain evidence="4">DSM 525 / ATCC 6013</strain>
    </source>
</reference>
<dbReference type="KEGG" id="cpat:CLPA_c09000"/>
<dbReference type="PATRIC" id="fig|1262449.7.peg.908"/>
<dbReference type="Proteomes" id="UP000030905">
    <property type="component" value="Chromosome"/>
</dbReference>
<reference evidence="2 3" key="3">
    <citation type="journal article" name="Genome Announc.">
        <title>Improved Draft Genome Sequence of Clostridium pasteurianum Strain ATCC 6013 (DSM 525) Using a Hybrid Next-Generation Sequencing Approach.</title>
        <authorList>
            <person name="Pyne M.E."/>
            <person name="Utturkar S."/>
            <person name="Brown S.D."/>
            <person name="Moo-Young M."/>
            <person name="Chung D.A."/>
            <person name="Chou C.P."/>
        </authorList>
    </citation>
    <scope>NUCLEOTIDE SEQUENCE [LARGE SCALE GENOMIC DNA]</scope>
    <source>
        <strain evidence="2 3">ATCC 6013</strain>
    </source>
</reference>
<name>A0A0H3J7M5_CLOPA</name>
<dbReference type="Proteomes" id="UP000028042">
    <property type="component" value="Unassembled WGS sequence"/>
</dbReference>
<dbReference type="EMBL" id="CP009268">
    <property type="protein sequence ID" value="AJA50988.1"/>
    <property type="molecule type" value="Genomic_DNA"/>
</dbReference>
<reference evidence="2" key="2">
    <citation type="submission" date="2015-10" db="EMBL/GenBank/DDBJ databases">
        <title>Improved Draft Genome Sequence of Clostridium pasteurianum Strain ATCC 6013 (DSM 525) Using a Hybrid Next-Generation Sequencing Approach.</title>
        <authorList>
            <person name="Pyne M.E."/>
            <person name="Utturkar S.M."/>
            <person name="Brown S.D."/>
            <person name="Moo-Young M."/>
            <person name="Chung D.A."/>
            <person name="Chou P.C."/>
        </authorList>
    </citation>
    <scope>NUCLEOTIDE SEQUENCE</scope>
    <source>
        <strain evidence="2">ATCC 6013</strain>
    </source>
</reference>
<dbReference type="EMBL" id="JPGY02000001">
    <property type="protein sequence ID" value="KRU13003.1"/>
    <property type="molecule type" value="Genomic_DNA"/>
</dbReference>
<evidence type="ECO:0000313" key="3">
    <source>
        <dbReference type="Proteomes" id="UP000028042"/>
    </source>
</evidence>
<evidence type="ECO:0000313" key="1">
    <source>
        <dbReference type="EMBL" id="AJA50988.1"/>
    </source>
</evidence>